<gene>
    <name evidence="2" type="ORF">CDV49_05710</name>
</gene>
<comment type="caution">
    <text evidence="2">The sequence shown here is derived from an EMBL/GenBank/DDBJ whole genome shotgun (WGS) entry which is preliminary data.</text>
</comment>
<dbReference type="Pfam" id="PF01261">
    <property type="entry name" value="AP_endonuc_2"/>
    <property type="match status" value="1"/>
</dbReference>
<feature type="domain" description="Xylose isomerase-like TIM barrel" evidence="1">
    <location>
        <begin position="26"/>
        <end position="264"/>
    </location>
</feature>
<dbReference type="AlphaFoldDB" id="A0A212AE06"/>
<proteinExistence type="predicted"/>
<dbReference type="EMBL" id="NIPW01000008">
    <property type="protein sequence ID" value="OWJ79376.1"/>
    <property type="molecule type" value="Genomic_DNA"/>
</dbReference>
<dbReference type="Gene3D" id="3.20.20.150">
    <property type="entry name" value="Divalent-metal-dependent TIM barrel enzymes"/>
    <property type="match status" value="1"/>
</dbReference>
<dbReference type="InterPro" id="IPR050312">
    <property type="entry name" value="IolE/XylAMocC-like"/>
</dbReference>
<name>A0A212AE06_9RHOB</name>
<dbReference type="SUPFAM" id="SSF51658">
    <property type="entry name" value="Xylose isomerase-like"/>
    <property type="match status" value="1"/>
</dbReference>
<accession>A0A212AE06</accession>
<protein>
    <recommendedName>
        <fullName evidence="1">Xylose isomerase-like TIM barrel domain-containing protein</fullName>
    </recommendedName>
</protein>
<evidence type="ECO:0000259" key="1">
    <source>
        <dbReference type="Pfam" id="PF01261"/>
    </source>
</evidence>
<dbReference type="PANTHER" id="PTHR12110:SF53">
    <property type="entry name" value="BLR5974 PROTEIN"/>
    <property type="match status" value="1"/>
</dbReference>
<keyword evidence="3" id="KW-1185">Reference proteome</keyword>
<evidence type="ECO:0000313" key="3">
    <source>
        <dbReference type="Proteomes" id="UP000196878"/>
    </source>
</evidence>
<dbReference type="InterPro" id="IPR036237">
    <property type="entry name" value="Xyl_isomerase-like_sf"/>
</dbReference>
<reference evidence="2 3" key="1">
    <citation type="submission" date="2016-12" db="EMBL/GenBank/DDBJ databases">
        <title>Comparison of Traditional DNA-DNA Hybridization with In Silico Genomic Analysis.</title>
        <authorList>
            <person name="Nicholson A.C."/>
            <person name="Humrighouse B.W."/>
            <person name="Graziano J."/>
            <person name="Lasker B."/>
            <person name="Whitney A.M."/>
            <person name="Mcquiston J.R."/>
        </authorList>
    </citation>
    <scope>NUCLEOTIDE SEQUENCE [LARGE SCALE GENOMIC DNA]</scope>
    <source>
        <strain evidence="2 3">H2240</strain>
    </source>
</reference>
<dbReference type="RefSeq" id="WP_088214604.1">
    <property type="nucleotide sequence ID" value="NZ_NIPW01000008.1"/>
</dbReference>
<organism evidence="2 3">
    <name type="scientific">Haematobacter genomosp. 1</name>
    <dbReference type="NCBI Taxonomy" id="366618"/>
    <lineage>
        <taxon>Bacteria</taxon>
        <taxon>Pseudomonadati</taxon>
        <taxon>Pseudomonadota</taxon>
        <taxon>Alphaproteobacteria</taxon>
        <taxon>Rhodobacterales</taxon>
        <taxon>Paracoccaceae</taxon>
        <taxon>Haematobacter</taxon>
    </lineage>
</organism>
<sequence>MTDLPLGVNTISDTWTIPLEESLIRLSKLGFRQFDVMVSPAHLDIENMTPRDYARIRKLLEGEGLTIHALTAQSLDHNLASPREEIREMTVGFNRKMLNACYELGAQGFVSVSGRYNALNAPPREQLEGWFFGALEKTISHAERAGVKVFLENVPMGVLPDARSMMACVERFDSPALRICYDLANAHFIHEDLSEALPLVVPYLDLLHMSDTGQQQWRHDAIGTGSVNFAAAASALQAAGFKGLSVVEILNVDADRAVMEAVDRLSPLGWKIARQGPFAQAA</sequence>
<dbReference type="Proteomes" id="UP000196878">
    <property type="component" value="Unassembled WGS sequence"/>
</dbReference>
<evidence type="ECO:0000313" key="2">
    <source>
        <dbReference type="EMBL" id="OWJ79376.1"/>
    </source>
</evidence>
<dbReference type="OrthoDB" id="127676at2"/>
<dbReference type="PANTHER" id="PTHR12110">
    <property type="entry name" value="HYDROXYPYRUVATE ISOMERASE"/>
    <property type="match status" value="1"/>
</dbReference>
<dbReference type="InterPro" id="IPR013022">
    <property type="entry name" value="Xyl_isomerase-like_TIM-brl"/>
</dbReference>